<organism evidence="5 6">
    <name type="scientific">Romanomermis culicivorax</name>
    <name type="common">Nematode worm</name>
    <dbReference type="NCBI Taxonomy" id="13658"/>
    <lineage>
        <taxon>Eukaryota</taxon>
        <taxon>Metazoa</taxon>
        <taxon>Ecdysozoa</taxon>
        <taxon>Nematoda</taxon>
        <taxon>Enoplea</taxon>
        <taxon>Dorylaimia</taxon>
        <taxon>Mermithida</taxon>
        <taxon>Mermithoidea</taxon>
        <taxon>Mermithidae</taxon>
        <taxon>Romanomermis</taxon>
    </lineage>
</organism>
<dbReference type="GO" id="GO:0030424">
    <property type="term" value="C:axon"/>
    <property type="evidence" value="ECO:0007669"/>
    <property type="project" value="TreeGrafter"/>
</dbReference>
<dbReference type="InterPro" id="IPR036179">
    <property type="entry name" value="Ig-like_dom_sf"/>
</dbReference>
<dbReference type="GO" id="GO:0005886">
    <property type="term" value="C:plasma membrane"/>
    <property type="evidence" value="ECO:0007669"/>
    <property type="project" value="TreeGrafter"/>
</dbReference>
<evidence type="ECO:0000313" key="6">
    <source>
        <dbReference type="WBParaSite" id="nRc.2.0.1.t36990-RA"/>
    </source>
</evidence>
<evidence type="ECO:0000256" key="1">
    <source>
        <dbReference type="ARBA" id="ARBA00022729"/>
    </source>
</evidence>
<feature type="domain" description="Ig-like" evidence="4">
    <location>
        <begin position="62"/>
        <end position="151"/>
    </location>
</feature>
<evidence type="ECO:0000256" key="3">
    <source>
        <dbReference type="ARBA" id="ARBA00023319"/>
    </source>
</evidence>
<keyword evidence="3" id="KW-0393">Immunoglobulin domain</keyword>
<evidence type="ECO:0000313" key="5">
    <source>
        <dbReference type="Proteomes" id="UP000887565"/>
    </source>
</evidence>
<dbReference type="SUPFAM" id="SSF48726">
    <property type="entry name" value="Immunoglobulin"/>
    <property type="match status" value="2"/>
</dbReference>
<dbReference type="InterPro" id="IPR013783">
    <property type="entry name" value="Ig-like_fold"/>
</dbReference>
<feature type="domain" description="Ig-like" evidence="4">
    <location>
        <begin position="152"/>
        <end position="219"/>
    </location>
</feature>
<accession>A0A915KF39</accession>
<dbReference type="PANTHER" id="PTHR45080:SF8">
    <property type="entry name" value="IG-LIKE DOMAIN-CONTAINING PROTEIN"/>
    <property type="match status" value="1"/>
</dbReference>
<dbReference type="InterPro" id="IPR013098">
    <property type="entry name" value="Ig_I-set"/>
</dbReference>
<dbReference type="SMART" id="SM00408">
    <property type="entry name" value="IGc2"/>
    <property type="match status" value="2"/>
</dbReference>
<dbReference type="GO" id="GO:0043025">
    <property type="term" value="C:neuronal cell body"/>
    <property type="evidence" value="ECO:0007669"/>
    <property type="project" value="TreeGrafter"/>
</dbReference>
<evidence type="ECO:0000256" key="2">
    <source>
        <dbReference type="ARBA" id="ARBA00023157"/>
    </source>
</evidence>
<dbReference type="PROSITE" id="PS50835">
    <property type="entry name" value="IG_LIKE"/>
    <property type="match status" value="2"/>
</dbReference>
<dbReference type="GO" id="GO:0007156">
    <property type="term" value="P:homophilic cell adhesion via plasma membrane adhesion molecules"/>
    <property type="evidence" value="ECO:0007669"/>
    <property type="project" value="TreeGrafter"/>
</dbReference>
<dbReference type="PANTHER" id="PTHR45080">
    <property type="entry name" value="CONTACTIN 5"/>
    <property type="match status" value="1"/>
</dbReference>
<evidence type="ECO:0000259" key="4">
    <source>
        <dbReference type="PROSITE" id="PS50835"/>
    </source>
</evidence>
<dbReference type="InterPro" id="IPR003598">
    <property type="entry name" value="Ig_sub2"/>
</dbReference>
<dbReference type="GO" id="GO:0008046">
    <property type="term" value="F:axon guidance receptor activity"/>
    <property type="evidence" value="ECO:0007669"/>
    <property type="project" value="TreeGrafter"/>
</dbReference>
<keyword evidence="1" id="KW-0732">Signal</keyword>
<dbReference type="Pfam" id="PF07679">
    <property type="entry name" value="I-set"/>
    <property type="match status" value="1"/>
</dbReference>
<dbReference type="SMART" id="SM00409">
    <property type="entry name" value="IG"/>
    <property type="match status" value="1"/>
</dbReference>
<sequence>MLKPNLDALEYIQILLQLKNQSNIHTMQEDSEDGSDLYHCEIEYFSKKFRSPDIEVKTSVPPQIDMKAGSVRILKGQDIEVECRIVQGYPEPEIKWYINHLPAARFNQVEIKYEYDSQLFRIRNVSSSYINVVSCEAENIKGKDSRSVDIQVHGDGSPKPAIKWFKLDSFNKRIPLKNNDIAISEDGHELKIMHAQQKHDGIYQCMASNEYGEEYAQIALIVVDRDTEIDSFGLITKRTDLHCNVKGDYFHNHFIVYK</sequence>
<reference evidence="6" key="1">
    <citation type="submission" date="2022-11" db="UniProtKB">
        <authorList>
            <consortium name="WormBaseParasite"/>
        </authorList>
    </citation>
    <scope>IDENTIFICATION</scope>
</reference>
<name>A0A915KF39_ROMCU</name>
<proteinExistence type="predicted"/>
<dbReference type="GO" id="GO:0050808">
    <property type="term" value="P:synapse organization"/>
    <property type="evidence" value="ECO:0007669"/>
    <property type="project" value="TreeGrafter"/>
</dbReference>
<dbReference type="Gene3D" id="2.60.40.10">
    <property type="entry name" value="Immunoglobulins"/>
    <property type="match status" value="2"/>
</dbReference>
<dbReference type="AlphaFoldDB" id="A0A915KF39"/>
<dbReference type="Proteomes" id="UP000887565">
    <property type="component" value="Unplaced"/>
</dbReference>
<dbReference type="InterPro" id="IPR007110">
    <property type="entry name" value="Ig-like_dom"/>
</dbReference>
<dbReference type="InterPro" id="IPR003599">
    <property type="entry name" value="Ig_sub"/>
</dbReference>
<dbReference type="InterPro" id="IPR050958">
    <property type="entry name" value="Cell_Adh-Cytoskel_Orgn"/>
</dbReference>
<keyword evidence="2" id="KW-1015">Disulfide bond</keyword>
<protein>
    <submittedName>
        <fullName evidence="6">Ig-like domain-containing protein</fullName>
    </submittedName>
</protein>
<dbReference type="WBParaSite" id="nRc.2.0.1.t36990-RA">
    <property type="protein sequence ID" value="nRc.2.0.1.t36990-RA"/>
    <property type="gene ID" value="nRc.2.0.1.g36990"/>
</dbReference>
<keyword evidence="5" id="KW-1185">Reference proteome</keyword>